<proteinExistence type="inferred from homology"/>
<feature type="region of interest" description="Disordered" evidence="5">
    <location>
        <begin position="644"/>
        <end position="664"/>
    </location>
</feature>
<organism evidence="6 7">
    <name type="scientific">Schistosoma mansoni</name>
    <name type="common">Blood fluke</name>
    <dbReference type="NCBI Taxonomy" id="6183"/>
    <lineage>
        <taxon>Eukaryota</taxon>
        <taxon>Metazoa</taxon>
        <taxon>Spiralia</taxon>
        <taxon>Lophotrochozoa</taxon>
        <taxon>Platyhelminthes</taxon>
        <taxon>Trematoda</taxon>
        <taxon>Digenea</taxon>
        <taxon>Strigeidida</taxon>
        <taxon>Schistosomatoidea</taxon>
        <taxon>Schistosomatidae</taxon>
        <taxon>Schistosoma</taxon>
    </lineage>
</organism>
<evidence type="ECO:0000313" key="6">
    <source>
        <dbReference type="Proteomes" id="UP000008854"/>
    </source>
</evidence>
<dbReference type="InParanoid" id="A0A5K4F7R6"/>
<name>A0A5K4F7R6_SCHMA</name>
<reference evidence="7" key="2">
    <citation type="submission" date="2019-11" db="UniProtKB">
        <authorList>
            <consortium name="WormBaseParasite"/>
        </authorList>
    </citation>
    <scope>IDENTIFICATION</scope>
    <source>
        <strain evidence="7">Puerto Rican</strain>
    </source>
</reference>
<dbReference type="InterPro" id="IPR021827">
    <property type="entry name" value="Nup186/Nup192/Nup205"/>
</dbReference>
<evidence type="ECO:0000313" key="7">
    <source>
        <dbReference type="WBParaSite" id="Smp_332740.1"/>
    </source>
</evidence>
<dbReference type="Pfam" id="PF11894">
    <property type="entry name" value="Nup192"/>
    <property type="match status" value="3"/>
</dbReference>
<dbReference type="PANTHER" id="PTHR31344:SF0">
    <property type="entry name" value="NUCLEAR PORE COMPLEX PROTEIN NUP205"/>
    <property type="match status" value="1"/>
</dbReference>
<comment type="similarity">
    <text evidence="2">Belongs to the NUP186/NUP192/NUP205 family.</text>
</comment>
<protein>
    <submittedName>
        <fullName evidence="7">Nuclear pore complex protein</fullName>
    </submittedName>
</protein>
<evidence type="ECO:0000256" key="1">
    <source>
        <dbReference type="ARBA" id="ARBA00004123"/>
    </source>
</evidence>
<evidence type="ECO:0000256" key="4">
    <source>
        <dbReference type="ARBA" id="ARBA00023242"/>
    </source>
</evidence>
<sequence length="2746" mass="311243">MENSLQKHKQLLLSPLSFPGKNERDYEIVKNANNSAVTLPEFPHKVVLSEDVIQESLFISEVFNFNELRAVELCLTVESQLSLFPCLGRGFVAVVLYYESHLSIIDTLVALIGARDGRMWSNPTSAEICQVIHSFTDELSANGLFPNILGVLRSFSVYKEFSRLENLQVLGDSKHRHDVFMMLKNISEGLAECVMLWSCQSVLNLSEFKLVLDCLLSSANQEPSTKNNGNQNELTFQNNGQLTREGLHLLMSLLHCLQPFSSNTLCADQVSDLTDIDWTHPLYTDRTFAASIGRLLDNQRSLFEQRSEESDSDRLKLLAFIRLSWALCLRRTSHLRAELRRRQTVDVSRSTPYTVANRKDLATLNEDFGIGGDEEDELQAALAIESGALEFARKQILNTTDFEREPLWVYRMHCIITDLIVHMAVRVKEIRLRDEDILRSTGFDPSTTGHGFANFLLLIAQLYNQPGSRLHGRLGLEFWWPVGELTNIAPVALGSSDLLSPSTADKSPRPKFHTYGSQSRNAELDNIRQAALIRFLRLAGDMVTAPCLFLPYLRMLHGLCCSRSAAGLCFSLLKANATNPGRGASLITWDHFFNSFRQYLNHMKQVVVQPEPTNFRLQASNQLYPHLYFNDGVTPRSRVSGFPRSTTESMYGHRKGSSSSDIGATTVPMNIQPRSIQPEEQAGLQAVLRLVARVCRMDPVARSTFISNPQWQLIPICMGFLTCPVSLDLKADILYLLTEFCKSQQNIPVIWQHFVSSELLPFTVQRHPNQPQSIHGLNTDMDEVEPRAEEYPLTNAFLTLITVMLPKLINYPIPIPSNVLRSGDTKEMGTFGLTSIGHNIPSQTNPFLSITSFITNTIFLRHTMRAYRNPVERWDIAASCLILFDGLVHDFLNRLNNATAIITTMMSSSHEKNVDNLDALFTTVSTSTGVVSGDNKQNPNVVSGQSVDWASYLLNVLFQIGKEQQQQQPIHGHHLHATLPSSISSLETIISQLHLPVGWPYTDPGYHLATQLLTDSSLFRMVTGLLEVGLHRHLEFPIPNGPPVSMTRATYAGLSLIRRLLASEDILVTFVRRIATNIQPRIGSVHSSSNISIPLPNVPSFGLTILPVYVSRLLMSTNIGSGRADLIPMLLKYCLLADYLPDHTSCAVSILGYLASSIQPHSDLLALLTADETTRNQLLGAFTYLIKWPMNVDINSNLIPMDNNLDNEGHFAFTDEWLYGDNDNNELCLHSVGTFSSRLPSPVINAARYDAAFPLQTNNWYFPSRIWERCASYLNTYFSEWTDMRITHNRMNNNDYYIQAFGDWFYQVTVNTYSIPISISFLQILLAVMEHPAPNLAHWLCGFCVDNCKAISRSNLQDAGIADQQRTCLHSMLDMIDSTTHWLQSITTLPFEFSCTLQWNLALIWQILYKLGSNPLTSEPLLRFLRGNHDLLAKYLHSDLCQPLLSSSLDGNVCENFTDRQKAVIEALSLNRKNWILRLYAIEIRVCAMANQRSYVTRLLKLFLGDLLFDNSLLLKSNDEWISHFILNTFKLFDLVSFKSPSVLVNFLQILNTSNELVNDCNPFESKLFNSNVLHELLKKSSINCPLLSSDSNATKVLSTMIHFKIFLMNLFMKLISTRNDLDSYSNEDLNKLITLTFDQVFDINRSAYHLSILEVFNTSYLSSSSSTTTVSALIKQISDLREWIDHRNIHNLHLYAGKQVAIEAWRQAVEISLGLMTNQGQYDSGNNNNTVQRSSNQPMISVPSYLYSELISLLRNDGDGDIGIGSNNMSQYKFKLRPVPVLCLDVLILLLSQICSVKEVPQTIRLLASGTSLTLCSFFHCQSSYVNASKSNISEMPTSGLDKCVYNKHWSPLLISVMELLVKSIVRTKTSTQRMRANYYGSLCYVIRFCRDLGQSLKDDKVSLTDFNSLMECFSIFNYSTTNTNTNLNTIHSNALNSSDLNQLHSTLITDIIHGHTMIQLAAMSLLELLISFDRCSQQLITYLDNQGTIQHILDTIIEDLQVIGKFLTSVNTELPDYSSVLNRSNYLPLESNNNNNHNYPNEDSSSIMSSYLLYQSKMSILCRIGSYPIGAKILANHGIINRLTNCDVLSLSNLANCYSYGLDCLYICEDDNNNNNQQYQDISHRSNESNQLMDLIWFRSSKFQRYLSYSSSSSSSSIVGKSDHSIYWDFIESIISSIMIEPGCEIDENELMKINWAGLLIPTLRLSKILINSLGTTHMSINQQIVNFLHTHSSSLMCNEIQLASSIVTFLSRQDWSYINHSNSSSSSSTNQPINSNWLIQWIASETNLINLFSLIMPSFNSPVSIMCSDEAFEGNSFYTSFTDFISFSFSFFCFRYSNLQREVIQSKILNHTFELLINLIHPSNIHSFTDNDLSSIYKFQNNYFAFEYSFIETQYIQLIYSLLFILTGYISIPEYRIRKFITDNINNHTTARTLFQYFNHSIIHSEQENSTFNVKIQNTLTLIVNLLQWSLKCLRSKEKICLALINVQFLNSSSNSRTKEPTKSKIIGEQRNQQQQQFGQSIVQLLNCESFSENLPINELKQASSIIFKCPLQLLNSVDRITAGKENQNAEIQMMQRLTQLGVSCLRVQLRGLIGIIEQSTFLLWKHLNSLINNPNIIIGENNKETPLHHQSLQSSHGVRNLSTTNCITSPMMKSSLKPLLTPTKRNTLMNTAFSQENNSILQMNMSWLRNHCEHLVQDEIMEMLNQLTKAAYLKQNQRLFIQVMHNRLERIIQKQLNSNLST</sequence>
<keyword evidence="3" id="KW-0813">Transport</keyword>
<dbReference type="STRING" id="6183.A0A5K4F7R6"/>
<dbReference type="WBParaSite" id="Smp_332740.1">
    <property type="protein sequence ID" value="Smp_332740.1"/>
    <property type="gene ID" value="Smp_332740"/>
</dbReference>
<accession>A0A5K4F7R6</accession>
<keyword evidence="4" id="KW-0539">Nucleus</keyword>
<evidence type="ECO:0000256" key="2">
    <source>
        <dbReference type="ARBA" id="ARBA00005892"/>
    </source>
</evidence>
<keyword evidence="6" id="KW-1185">Reference proteome</keyword>
<reference evidence="6" key="1">
    <citation type="journal article" date="2012" name="PLoS Negl. Trop. Dis.">
        <title>A systematically improved high quality genome and transcriptome of the human blood fluke Schistosoma mansoni.</title>
        <authorList>
            <person name="Protasio A.V."/>
            <person name="Tsai I.J."/>
            <person name="Babbage A."/>
            <person name="Nichol S."/>
            <person name="Hunt M."/>
            <person name="Aslett M.A."/>
            <person name="De Silva N."/>
            <person name="Velarde G.S."/>
            <person name="Anderson T.J."/>
            <person name="Clark R.C."/>
            <person name="Davidson C."/>
            <person name="Dillon G.P."/>
            <person name="Holroyd N.E."/>
            <person name="LoVerde P.T."/>
            <person name="Lloyd C."/>
            <person name="McQuillan J."/>
            <person name="Oliveira G."/>
            <person name="Otto T.D."/>
            <person name="Parker-Manuel S.J."/>
            <person name="Quail M.A."/>
            <person name="Wilson R.A."/>
            <person name="Zerlotini A."/>
            <person name="Dunne D.W."/>
            <person name="Berriman M."/>
        </authorList>
    </citation>
    <scope>NUCLEOTIDE SEQUENCE [LARGE SCALE GENOMIC DNA]</scope>
    <source>
        <strain evidence="6">Puerto Rican</strain>
    </source>
</reference>
<evidence type="ECO:0000256" key="3">
    <source>
        <dbReference type="ARBA" id="ARBA00022448"/>
    </source>
</evidence>
<dbReference type="GO" id="GO:0044611">
    <property type="term" value="C:nuclear pore inner ring"/>
    <property type="evidence" value="ECO:0007669"/>
    <property type="project" value="TreeGrafter"/>
</dbReference>
<dbReference type="GO" id="GO:0017056">
    <property type="term" value="F:structural constituent of nuclear pore"/>
    <property type="evidence" value="ECO:0007669"/>
    <property type="project" value="TreeGrafter"/>
</dbReference>
<dbReference type="PANTHER" id="PTHR31344">
    <property type="entry name" value="NUCLEAR PORE COMPLEX PROTEIN NUP205"/>
    <property type="match status" value="1"/>
</dbReference>
<dbReference type="GO" id="GO:0006999">
    <property type="term" value="P:nuclear pore organization"/>
    <property type="evidence" value="ECO:0007669"/>
    <property type="project" value="TreeGrafter"/>
</dbReference>
<comment type="subcellular location">
    <subcellularLocation>
        <location evidence="1">Nucleus</location>
    </subcellularLocation>
</comment>
<evidence type="ECO:0000256" key="5">
    <source>
        <dbReference type="SAM" id="MobiDB-lite"/>
    </source>
</evidence>
<dbReference type="Proteomes" id="UP000008854">
    <property type="component" value="Unassembled WGS sequence"/>
</dbReference>